<dbReference type="Proteomes" id="UP001162131">
    <property type="component" value="Unassembled WGS sequence"/>
</dbReference>
<dbReference type="AlphaFoldDB" id="A0AAU9JIT6"/>
<keyword evidence="3" id="KW-1185">Reference proteome</keyword>
<evidence type="ECO:0000256" key="1">
    <source>
        <dbReference type="SAM" id="MobiDB-lite"/>
    </source>
</evidence>
<gene>
    <name evidence="2" type="ORF">BSTOLATCC_MIC37738</name>
</gene>
<sequence length="216" mass="25275">MANRDMNNSFRDLAKTIKANPNKIPDDIIYRARKLQPYNLKKEKYPEIKMIDRPPLPYLHISKVYNQPTPERARQKLREARLSSRPQSVCFRSDDNLNNSCERDCSSRNSSNDSTRDLKTKNSLEKILKSEDCINKISAVVKNEKEKSSHAIGLYKKYHQKARSLFENSRKKENKSFLFLEKSEKDMAVQDYKQVQEKISFITKGKMPKKCPAKEL</sequence>
<feature type="region of interest" description="Disordered" evidence="1">
    <location>
        <begin position="101"/>
        <end position="120"/>
    </location>
</feature>
<proteinExistence type="predicted"/>
<name>A0AAU9JIT6_9CILI</name>
<comment type="caution">
    <text evidence="2">The sequence shown here is derived from an EMBL/GenBank/DDBJ whole genome shotgun (WGS) entry which is preliminary data.</text>
</comment>
<reference evidence="2" key="1">
    <citation type="submission" date="2021-09" db="EMBL/GenBank/DDBJ databases">
        <authorList>
            <consortium name="AG Swart"/>
            <person name="Singh M."/>
            <person name="Singh A."/>
            <person name="Seah K."/>
            <person name="Emmerich C."/>
        </authorList>
    </citation>
    <scope>NUCLEOTIDE SEQUENCE</scope>
    <source>
        <strain evidence="2">ATCC30299</strain>
    </source>
</reference>
<dbReference type="EMBL" id="CAJZBQ010000037">
    <property type="protein sequence ID" value="CAG9324992.1"/>
    <property type="molecule type" value="Genomic_DNA"/>
</dbReference>
<evidence type="ECO:0000313" key="3">
    <source>
        <dbReference type="Proteomes" id="UP001162131"/>
    </source>
</evidence>
<protein>
    <submittedName>
        <fullName evidence="2">Uncharacterized protein</fullName>
    </submittedName>
</protein>
<organism evidence="2 3">
    <name type="scientific">Blepharisma stoltei</name>
    <dbReference type="NCBI Taxonomy" id="1481888"/>
    <lineage>
        <taxon>Eukaryota</taxon>
        <taxon>Sar</taxon>
        <taxon>Alveolata</taxon>
        <taxon>Ciliophora</taxon>
        <taxon>Postciliodesmatophora</taxon>
        <taxon>Heterotrichea</taxon>
        <taxon>Heterotrichida</taxon>
        <taxon>Blepharismidae</taxon>
        <taxon>Blepharisma</taxon>
    </lineage>
</organism>
<evidence type="ECO:0000313" key="2">
    <source>
        <dbReference type="EMBL" id="CAG9324992.1"/>
    </source>
</evidence>
<accession>A0AAU9JIT6</accession>